<proteinExistence type="predicted"/>
<keyword evidence="2" id="KW-1185">Reference proteome</keyword>
<organism evidence="1 2">
    <name type="scientific">Mesorhizobium australicum</name>
    <dbReference type="NCBI Taxonomy" id="536018"/>
    <lineage>
        <taxon>Bacteria</taxon>
        <taxon>Pseudomonadati</taxon>
        <taxon>Pseudomonadota</taxon>
        <taxon>Alphaproteobacteria</taxon>
        <taxon>Hyphomicrobiales</taxon>
        <taxon>Phyllobacteriaceae</taxon>
        <taxon>Mesorhizobium</taxon>
    </lineage>
</organism>
<gene>
    <name evidence="1" type="ORF">NKI81_14630</name>
</gene>
<accession>A0ACC6SZT3</accession>
<name>A0ACC6SZT3_9HYPH</name>
<reference evidence="1 2" key="1">
    <citation type="journal article" date="2024" name="Proc. Natl. Acad. Sci. U.S.A.">
        <title>The evolutionary genomics of adaptation to stress in wild rhizobium bacteria.</title>
        <authorList>
            <person name="Kehlet-Delgado H."/>
            <person name="Montoya A.P."/>
            <person name="Jensen K.T."/>
            <person name="Wendlandt C.E."/>
            <person name="Dexheimer C."/>
            <person name="Roberts M."/>
            <person name="Torres Martinez L."/>
            <person name="Friesen M.L."/>
            <person name="Griffitts J.S."/>
            <person name="Porter S.S."/>
        </authorList>
    </citation>
    <scope>NUCLEOTIDE SEQUENCE [LARGE SCALE GENOMIC DNA]</scope>
    <source>
        <strain evidence="1 2">M0468</strain>
    </source>
</reference>
<evidence type="ECO:0000313" key="2">
    <source>
        <dbReference type="Proteomes" id="UP001480082"/>
    </source>
</evidence>
<comment type="caution">
    <text evidence="1">The sequence shown here is derived from an EMBL/GenBank/DDBJ whole genome shotgun (WGS) entry which is preliminary data.</text>
</comment>
<dbReference type="Proteomes" id="UP001480082">
    <property type="component" value="Unassembled WGS sequence"/>
</dbReference>
<sequence>MGKVAAAREPPKERRRVRAAQYVRMSTEHQTYSLENQKDAIRGYAEVMGYDIVATYEDPGRSGLHIEGRPGLKKLLFDIEHGLADYETVVVYDVSRWGRFQSIDESASYEYRCQIAGVRIEFCAEQFANDGTVGSDVLKAIKRSMAAEYSRMLSQRVFLGQVRMARMGFHVGGIQGLGLRRLMLDQFGQPKLILARYEHKNFQTDRVTIVPGPPEEIATVRLIFRLFVKSRKNEPQIAKYLNDRGILNDFGRPWKSHSVRRVLTNEKYIGNNVWNKRCTKLKTKVAYNPPDQWVRADNAFEPIISRQLFDKAQQVLKSLYLHISDDEMLATLRNLHKRHGKLSCDIINAAPECPSAYRYGAHFGGLLGAYKLIGCLPPRKSHFIEIDRRLTDIRHRVIEDLLVAVDKAGGRASQAPETEIIRINGELTVALAIARCRVSHCAYPRWSSRAVREAMPDIFVLIRMQPGNLIIRDYLIAPMHEIVGFKGDFHVNNGMKLDAFVFRSLDPLVALAERTFVGSAT</sequence>
<dbReference type="EMBL" id="JAMYRI010000007">
    <property type="protein sequence ID" value="MER9285188.1"/>
    <property type="molecule type" value="Genomic_DNA"/>
</dbReference>
<protein>
    <submittedName>
        <fullName evidence="1">Recombinase family protein</fullName>
    </submittedName>
</protein>
<evidence type="ECO:0000313" key="1">
    <source>
        <dbReference type="EMBL" id="MER9285188.1"/>
    </source>
</evidence>